<feature type="compositionally biased region" description="Basic and acidic residues" evidence="1">
    <location>
        <begin position="92"/>
        <end position="102"/>
    </location>
</feature>
<keyword evidence="3" id="KW-1185">Reference proteome</keyword>
<protein>
    <submittedName>
        <fullName evidence="2">Uncharacterized protein</fullName>
    </submittedName>
</protein>
<reference evidence="2 3" key="1">
    <citation type="submission" date="2016-03" db="EMBL/GenBank/DDBJ databases">
        <title>Trachymyrmex septentrionalis WGS genome.</title>
        <authorList>
            <person name="Nygaard S."/>
            <person name="Hu H."/>
            <person name="Boomsma J."/>
            <person name="Zhang G."/>
        </authorList>
    </citation>
    <scope>NUCLEOTIDE SEQUENCE [LARGE SCALE GENOMIC DNA]</scope>
    <source>
        <strain evidence="2">Tsep2-gDNA-1</strain>
        <tissue evidence="2">Whole body</tissue>
    </source>
</reference>
<evidence type="ECO:0000313" key="2">
    <source>
        <dbReference type="EMBL" id="KYN38959.1"/>
    </source>
</evidence>
<dbReference type="EMBL" id="KQ981629">
    <property type="protein sequence ID" value="KYN38959.1"/>
    <property type="molecule type" value="Genomic_DNA"/>
</dbReference>
<gene>
    <name evidence="2" type="ORF">ALC56_06654</name>
</gene>
<evidence type="ECO:0000256" key="1">
    <source>
        <dbReference type="SAM" id="MobiDB-lite"/>
    </source>
</evidence>
<evidence type="ECO:0000313" key="3">
    <source>
        <dbReference type="Proteomes" id="UP000078541"/>
    </source>
</evidence>
<feature type="region of interest" description="Disordered" evidence="1">
    <location>
        <begin position="1"/>
        <end position="113"/>
    </location>
</feature>
<proteinExistence type="predicted"/>
<feature type="compositionally biased region" description="Basic residues" evidence="1">
    <location>
        <begin position="1"/>
        <end position="13"/>
    </location>
</feature>
<name>A0A151JWS9_9HYME</name>
<accession>A0A151JWS9</accession>
<dbReference type="Proteomes" id="UP000078541">
    <property type="component" value="Unassembled WGS sequence"/>
</dbReference>
<organism evidence="2 3">
    <name type="scientific">Trachymyrmex septentrionalis</name>
    <dbReference type="NCBI Taxonomy" id="34720"/>
    <lineage>
        <taxon>Eukaryota</taxon>
        <taxon>Metazoa</taxon>
        <taxon>Ecdysozoa</taxon>
        <taxon>Arthropoda</taxon>
        <taxon>Hexapoda</taxon>
        <taxon>Insecta</taxon>
        <taxon>Pterygota</taxon>
        <taxon>Neoptera</taxon>
        <taxon>Endopterygota</taxon>
        <taxon>Hymenoptera</taxon>
        <taxon>Apocrita</taxon>
        <taxon>Aculeata</taxon>
        <taxon>Formicoidea</taxon>
        <taxon>Formicidae</taxon>
        <taxon>Myrmicinae</taxon>
        <taxon>Trachymyrmex</taxon>
    </lineage>
</organism>
<sequence length="163" mass="18402">MAWQVKRRKRKGRNERIGGSSNGNGNSNLVAVASKRKSTLARPRAMQRRDINKRLSFAEAENGQKDRNKEEVEEEREPATKKGINKSGSECVGKKERERGRGESAAPDPRLSSPLSLCSTNVPIYYFHGIRPSFRIGKLLFPPCRGWQVYPRLVIRGTTSFES</sequence>
<dbReference type="AlphaFoldDB" id="A0A151JWS9"/>